<feature type="region of interest" description="Disordered" evidence="1">
    <location>
        <begin position="28"/>
        <end position="59"/>
    </location>
</feature>
<evidence type="ECO:0000256" key="1">
    <source>
        <dbReference type="SAM" id="MobiDB-lite"/>
    </source>
</evidence>
<dbReference type="PROSITE" id="PS51352">
    <property type="entry name" value="THIOREDOXIN_2"/>
    <property type="match status" value="1"/>
</dbReference>
<dbReference type="Proteomes" id="UP001597560">
    <property type="component" value="Unassembled WGS sequence"/>
</dbReference>
<organism evidence="4 5">
    <name type="scientific">Olivibacter jilunii</name>
    <dbReference type="NCBI Taxonomy" id="985016"/>
    <lineage>
        <taxon>Bacteria</taxon>
        <taxon>Pseudomonadati</taxon>
        <taxon>Bacteroidota</taxon>
        <taxon>Sphingobacteriia</taxon>
        <taxon>Sphingobacteriales</taxon>
        <taxon>Sphingobacteriaceae</taxon>
        <taxon>Olivibacter</taxon>
    </lineage>
</organism>
<dbReference type="SUPFAM" id="SSF52833">
    <property type="entry name" value="Thioredoxin-like"/>
    <property type="match status" value="1"/>
</dbReference>
<dbReference type="EMBL" id="JBHUPA010000007">
    <property type="protein sequence ID" value="MFD2963059.1"/>
    <property type="molecule type" value="Genomic_DNA"/>
</dbReference>
<gene>
    <name evidence="4" type="ORF">ACFS6J_14760</name>
</gene>
<dbReference type="PANTHER" id="PTHR42852">
    <property type="entry name" value="THIOL:DISULFIDE INTERCHANGE PROTEIN DSBE"/>
    <property type="match status" value="1"/>
</dbReference>
<dbReference type="InterPro" id="IPR050553">
    <property type="entry name" value="Thioredoxin_ResA/DsbE_sf"/>
</dbReference>
<dbReference type="InterPro" id="IPR013740">
    <property type="entry name" value="Redoxin"/>
</dbReference>
<feature type="signal peptide" evidence="2">
    <location>
        <begin position="1"/>
        <end position="23"/>
    </location>
</feature>
<accession>A0ABW6B4C8</accession>
<comment type="caution">
    <text evidence="4">The sequence shown here is derived from an EMBL/GenBank/DDBJ whole genome shotgun (WGS) entry which is preliminary data.</text>
</comment>
<keyword evidence="5" id="KW-1185">Reference proteome</keyword>
<dbReference type="RefSeq" id="WP_003012674.1">
    <property type="nucleotide sequence ID" value="NZ_JBHUPA010000007.1"/>
</dbReference>
<name>A0ABW6B4C8_9SPHI</name>
<dbReference type="Gene3D" id="3.40.30.10">
    <property type="entry name" value="Glutaredoxin"/>
    <property type="match status" value="1"/>
</dbReference>
<dbReference type="CDD" id="cd02966">
    <property type="entry name" value="TlpA_like_family"/>
    <property type="match status" value="1"/>
</dbReference>
<dbReference type="Pfam" id="PF08534">
    <property type="entry name" value="Redoxin"/>
    <property type="match status" value="1"/>
</dbReference>
<dbReference type="InterPro" id="IPR036249">
    <property type="entry name" value="Thioredoxin-like_sf"/>
</dbReference>
<proteinExistence type="predicted"/>
<dbReference type="PANTHER" id="PTHR42852:SF13">
    <property type="entry name" value="PROTEIN DIPZ"/>
    <property type="match status" value="1"/>
</dbReference>
<reference evidence="5" key="1">
    <citation type="journal article" date="2019" name="Int. J. Syst. Evol. Microbiol.">
        <title>The Global Catalogue of Microorganisms (GCM) 10K type strain sequencing project: providing services to taxonomists for standard genome sequencing and annotation.</title>
        <authorList>
            <consortium name="The Broad Institute Genomics Platform"/>
            <consortium name="The Broad Institute Genome Sequencing Center for Infectious Disease"/>
            <person name="Wu L."/>
            <person name="Ma J."/>
        </authorList>
    </citation>
    <scope>NUCLEOTIDE SEQUENCE [LARGE SCALE GENOMIC DNA]</scope>
    <source>
        <strain evidence="5">KCTC 23098</strain>
    </source>
</reference>
<evidence type="ECO:0000256" key="2">
    <source>
        <dbReference type="SAM" id="SignalP"/>
    </source>
</evidence>
<feature type="chain" id="PRO_5045891141" evidence="2">
    <location>
        <begin position="24"/>
        <end position="191"/>
    </location>
</feature>
<sequence>MKMQFKNLVVRSGIFIITAISLAACGNTDKGKENASDRGNAPMEEVAEAEAPVSTTSDISFKDESGKTVALNSLKGKVVFINFWATWCPPCIHEMPSINKLKQTYKDKDIVFLMVDVDNNMEKSAAFMKDNKYDLPVYVPVDNIPPDYLGSAIPTTVILDKSGDMIARMEGGRDYTSPEITKALNELVESN</sequence>
<dbReference type="PROSITE" id="PS51257">
    <property type="entry name" value="PROKAR_LIPOPROTEIN"/>
    <property type="match status" value="1"/>
</dbReference>
<protein>
    <submittedName>
        <fullName evidence="4">TlpA family protein disulfide reductase</fullName>
    </submittedName>
</protein>
<feature type="compositionally biased region" description="Low complexity" evidence="1">
    <location>
        <begin position="41"/>
        <end position="53"/>
    </location>
</feature>
<keyword evidence="2" id="KW-0732">Signal</keyword>
<evidence type="ECO:0000313" key="5">
    <source>
        <dbReference type="Proteomes" id="UP001597560"/>
    </source>
</evidence>
<feature type="domain" description="Thioredoxin" evidence="3">
    <location>
        <begin position="50"/>
        <end position="189"/>
    </location>
</feature>
<evidence type="ECO:0000313" key="4">
    <source>
        <dbReference type="EMBL" id="MFD2963059.1"/>
    </source>
</evidence>
<evidence type="ECO:0000259" key="3">
    <source>
        <dbReference type="PROSITE" id="PS51352"/>
    </source>
</evidence>
<dbReference type="InterPro" id="IPR013766">
    <property type="entry name" value="Thioredoxin_domain"/>
</dbReference>